<dbReference type="EMBL" id="CP019893">
    <property type="protein sequence ID" value="ARS89116.1"/>
    <property type="molecule type" value="Genomic_DNA"/>
</dbReference>
<dbReference type="Gene3D" id="3.20.20.140">
    <property type="entry name" value="Metal-dependent hydrolases"/>
    <property type="match status" value="1"/>
</dbReference>
<dbReference type="KEGG" id="naj:B1756_04645"/>
<dbReference type="InterPro" id="IPR016195">
    <property type="entry name" value="Pol/histidinol_Pase-like"/>
</dbReference>
<evidence type="ECO:0000313" key="2">
    <source>
        <dbReference type="Proteomes" id="UP000250088"/>
    </source>
</evidence>
<dbReference type="Pfam" id="PF13263">
    <property type="entry name" value="PHP_C"/>
    <property type="match status" value="1"/>
</dbReference>
<sequence>MSDGEATRVDCHVKVLNERVVERARRAGLDVLVYAPHFTRLPEIRQQAAEYSSDDLLVVPAREVFTGTWKHRKHVLAIGLSEPVPDFIPLEAAMAEFERQDATVLAPHPEFANVSLAAEDIATYREAIDAVEIFNPKHFPWHNRRARDIADHLEIAPFTSSYAHLPDSVGVACTAFDATIESEADLCRAFAEDTARRIVYDNGATRLRTTAGELAHLVYENTWEKIDRFFLQGLEPTHPRHIAYDGRFEDVALY</sequence>
<dbReference type="Proteomes" id="UP000250088">
    <property type="component" value="Chromosome"/>
</dbReference>
<accession>A0A2Z2HPW2</accession>
<dbReference type="AlphaFoldDB" id="A0A2Z2HPW2"/>
<protein>
    <submittedName>
        <fullName evidence="1">Metal-dependent phosphoesterase</fullName>
    </submittedName>
</protein>
<dbReference type="OrthoDB" id="190669at2157"/>
<dbReference type="GeneID" id="32893340"/>
<organism evidence="1 2">
    <name type="scientific">Natrarchaeobaculum aegyptiacum</name>
    <dbReference type="NCBI Taxonomy" id="745377"/>
    <lineage>
        <taxon>Archaea</taxon>
        <taxon>Methanobacteriati</taxon>
        <taxon>Methanobacteriota</taxon>
        <taxon>Stenosarchaea group</taxon>
        <taxon>Halobacteria</taxon>
        <taxon>Halobacteriales</taxon>
        <taxon>Natrialbaceae</taxon>
        <taxon>Natrarchaeobaculum</taxon>
    </lineage>
</organism>
<name>A0A2Z2HPW2_9EURY</name>
<keyword evidence="2" id="KW-1185">Reference proteome</keyword>
<dbReference type="SUPFAM" id="SSF89550">
    <property type="entry name" value="PHP domain-like"/>
    <property type="match status" value="1"/>
</dbReference>
<gene>
    <name evidence="1" type="ORF">B1756_04645</name>
</gene>
<evidence type="ECO:0000313" key="1">
    <source>
        <dbReference type="EMBL" id="ARS89116.1"/>
    </source>
</evidence>
<reference evidence="2" key="1">
    <citation type="submission" date="2017-02" db="EMBL/GenBank/DDBJ databases">
        <title>Natronthermophilus aegyptiacus gen. nov.,sp. nov., an aerobic, extremely halophilic alkalithermophilic archaeon isolated from the athalassohaline Wadi An Natrun, Egypt.</title>
        <authorList>
            <person name="Zhao B."/>
        </authorList>
    </citation>
    <scope>NUCLEOTIDE SEQUENCE [LARGE SCALE GENOMIC DNA]</scope>
    <source>
        <strain evidence="2">JW/NM-HA 15</strain>
    </source>
</reference>
<dbReference type="RefSeq" id="WP_086887495.1">
    <property type="nucleotide sequence ID" value="NZ_CP019893.1"/>
</dbReference>
<proteinExistence type="predicted"/>